<feature type="transmembrane region" description="Helical" evidence="1">
    <location>
        <begin position="275"/>
        <end position="295"/>
    </location>
</feature>
<feature type="transmembrane region" description="Helical" evidence="1">
    <location>
        <begin position="301"/>
        <end position="322"/>
    </location>
</feature>
<keyword evidence="1" id="KW-0472">Membrane</keyword>
<keyword evidence="3" id="KW-1185">Reference proteome</keyword>
<keyword evidence="1" id="KW-1133">Transmembrane helix</keyword>
<gene>
    <name evidence="2" type="ORF">G8O30_05915</name>
</gene>
<dbReference type="EMBL" id="CP049742">
    <property type="protein sequence ID" value="QPC46534.1"/>
    <property type="molecule type" value="Genomic_DNA"/>
</dbReference>
<evidence type="ECO:0000313" key="2">
    <source>
        <dbReference type="EMBL" id="QPC46534.1"/>
    </source>
</evidence>
<feature type="transmembrane region" description="Helical" evidence="1">
    <location>
        <begin position="145"/>
        <end position="167"/>
    </location>
</feature>
<dbReference type="AlphaFoldDB" id="A0A7S8HF46"/>
<feature type="transmembrane region" description="Helical" evidence="1">
    <location>
        <begin position="174"/>
        <end position="195"/>
    </location>
</feature>
<evidence type="ECO:0000256" key="1">
    <source>
        <dbReference type="SAM" id="Phobius"/>
    </source>
</evidence>
<keyword evidence="1" id="KW-0812">Transmembrane</keyword>
<feature type="transmembrane region" description="Helical" evidence="1">
    <location>
        <begin position="105"/>
        <end position="133"/>
    </location>
</feature>
<feature type="transmembrane region" description="Helical" evidence="1">
    <location>
        <begin position="20"/>
        <end position="43"/>
    </location>
</feature>
<feature type="transmembrane region" description="Helical" evidence="1">
    <location>
        <begin position="334"/>
        <end position="350"/>
    </location>
</feature>
<protein>
    <recommendedName>
        <fullName evidence="4">Multidrug ABC transporter permease</fullName>
    </recommendedName>
</protein>
<accession>A0A7S8HF46</accession>
<organism evidence="2 3">
    <name type="scientific">Mangrovibacillus cuniculi</name>
    <dbReference type="NCBI Taxonomy" id="2593652"/>
    <lineage>
        <taxon>Bacteria</taxon>
        <taxon>Bacillati</taxon>
        <taxon>Bacillota</taxon>
        <taxon>Bacilli</taxon>
        <taxon>Bacillales</taxon>
        <taxon>Bacillaceae</taxon>
        <taxon>Mangrovibacillus</taxon>
    </lineage>
</organism>
<feature type="transmembrane region" description="Helical" evidence="1">
    <location>
        <begin position="63"/>
        <end position="85"/>
    </location>
</feature>
<evidence type="ECO:0008006" key="4">
    <source>
        <dbReference type="Google" id="ProtNLM"/>
    </source>
</evidence>
<reference evidence="2 3" key="1">
    <citation type="submission" date="2019-07" db="EMBL/GenBank/DDBJ databases">
        <title>Genome sequence of 2 isolates from Red Sea Mangroves.</title>
        <authorList>
            <person name="Sefrji F."/>
            <person name="Michoud G."/>
            <person name="Merlino G."/>
            <person name="Daffonchio D."/>
        </authorList>
    </citation>
    <scope>NUCLEOTIDE SEQUENCE [LARGE SCALE GENOMIC DNA]</scope>
    <source>
        <strain evidence="2 3">R1DC41</strain>
    </source>
</reference>
<sequence>MQSKTSLFSRAIIGQNIRSVTWLSVLYTIILLFAYPVAMLTIISNEYSSNTGEDLANYMQFGSFGTSVFLLIVPLIFSIVLFRYLHTPLASDYLHSLPFKRDTHFISNFICGLVGLIAPLIISSISILLVVSLNGYSDAVGTSDVLVWMATNILGHVLFYIIATFVLMITGLTFVNIVLYFIFIFYPFFITLLAISNMRHSILGFPMEYYIEESFEYLLYIATFVQAYTSPFTLGEWLTFSFMAAVLFALTWLAYRIRPLEVATQSIAFSALRPVILYGITFFFTLMFGAFFFETNGKDSWAYFGYVTGSFLGFTITEMVLQKSWRIGKSFRKLGVYMLVVVAMVIGLKLDITGFEGRVPEASEVKRVWFSEDQWAYQEFKRFEQNESEFYQMNINQVGSQFYAQPENVEAIVQLHEKILSENLAREYDRNYRPDDFRLFIIYELENGNVQSRLYTVPEKVVSEMLSPVLESSETKDMVDYFTDLEEKDYKLSDVRIGYPNGNSKFVSNDAEISSLLNAIQNDSDNLKGENRFVEPGYASNYYLEVTFKKKYKTQHTIYLEVYDSYKDTKKWIENFTN</sequence>
<dbReference type="KEGG" id="mcui:G8O30_05915"/>
<evidence type="ECO:0000313" key="3">
    <source>
        <dbReference type="Proteomes" id="UP000593626"/>
    </source>
</evidence>
<name>A0A7S8HF46_9BACI</name>
<proteinExistence type="predicted"/>
<dbReference type="RefSeq" id="WP_239674056.1">
    <property type="nucleotide sequence ID" value="NZ_CP049742.1"/>
</dbReference>
<dbReference type="Proteomes" id="UP000593626">
    <property type="component" value="Chromosome"/>
</dbReference>
<feature type="transmembrane region" description="Helical" evidence="1">
    <location>
        <begin position="237"/>
        <end position="255"/>
    </location>
</feature>